<reference evidence="1 2" key="1">
    <citation type="submission" date="2023-08" db="EMBL/GenBank/DDBJ databases">
        <title>The whole genome sequence of Lysobacter yananisis.</title>
        <authorList>
            <person name="Sun H."/>
        </authorList>
    </citation>
    <scope>NUCLEOTIDE SEQUENCE [LARGE SCALE GENOMIC DNA]</scope>
    <source>
        <strain evidence="1 2">SNNU513</strain>
    </source>
</reference>
<evidence type="ECO:0000313" key="2">
    <source>
        <dbReference type="Proteomes" id="UP001229313"/>
    </source>
</evidence>
<proteinExistence type="predicted"/>
<dbReference type="EMBL" id="CP133568">
    <property type="protein sequence ID" value="WMT03298.1"/>
    <property type="molecule type" value="Genomic_DNA"/>
</dbReference>
<name>A0ABY9PA88_9GAMM</name>
<accession>A0ABY9PA88</accession>
<keyword evidence="2" id="KW-1185">Reference proteome</keyword>
<dbReference type="RefSeq" id="WP_309152074.1">
    <property type="nucleotide sequence ID" value="NZ_CP133568.1"/>
</dbReference>
<organism evidence="1 2">
    <name type="scientific">Lysobacter yananisis</name>
    <dbReference type="NCBI Taxonomy" id="1003114"/>
    <lineage>
        <taxon>Bacteria</taxon>
        <taxon>Pseudomonadati</taxon>
        <taxon>Pseudomonadota</taxon>
        <taxon>Gammaproteobacteria</taxon>
        <taxon>Lysobacterales</taxon>
        <taxon>Lysobacteraceae</taxon>
        <taxon>Lysobacter</taxon>
    </lineage>
</organism>
<gene>
    <name evidence="1" type="ORF">RDV84_00135</name>
</gene>
<sequence>MQFFYMLAVAIVSRYLAAALGPKPKAPEPQKANIPVADEGRPVAWVFGDVWFDDSQVVAWRQAGQIPIKGKGKK</sequence>
<protein>
    <recommendedName>
        <fullName evidence="3">Excisionase</fullName>
    </recommendedName>
</protein>
<dbReference type="Proteomes" id="UP001229313">
    <property type="component" value="Chromosome"/>
</dbReference>
<evidence type="ECO:0000313" key="1">
    <source>
        <dbReference type="EMBL" id="WMT03298.1"/>
    </source>
</evidence>
<evidence type="ECO:0008006" key="3">
    <source>
        <dbReference type="Google" id="ProtNLM"/>
    </source>
</evidence>